<evidence type="ECO:0000313" key="2">
    <source>
        <dbReference type="Proteomes" id="UP000224902"/>
    </source>
</evidence>
<name>A0A1I9SA36_9CAUD</name>
<sequence length="130" mass="14650">MSDDNDAIDWDELSSIEDEVLEEYANNPSYYGQRGSAFNPEFDLSMLLSDCEDLMEVALELNETNSLVIALKQLGWESEYPIENAIIKFYWAGEGDPPPECSSWVEKDGVMLNAAGEVLEIDLDIDEDDE</sequence>
<keyword evidence="2" id="KW-1185">Reference proteome</keyword>
<gene>
    <name evidence="1" type="ORF">SEA_WEASELS2_52</name>
</gene>
<evidence type="ECO:0000313" key="1">
    <source>
        <dbReference type="EMBL" id="AOZ63642.1"/>
    </source>
</evidence>
<organism evidence="1 2">
    <name type="scientific">Rhodococcus phage Weasels2</name>
    <dbReference type="NCBI Taxonomy" id="1897437"/>
    <lineage>
        <taxon>Viruses</taxon>
        <taxon>Duplodnaviria</taxon>
        <taxon>Heunggongvirae</taxon>
        <taxon>Uroviricota</taxon>
        <taxon>Caudoviricetes</taxon>
        <taxon>Weaselvirus</taxon>
        <taxon>Weaselvirus weasel</taxon>
    </lineage>
</organism>
<protein>
    <submittedName>
        <fullName evidence="1">Uncharacterized protein</fullName>
    </submittedName>
</protein>
<proteinExistence type="predicted"/>
<dbReference type="EMBL" id="KX774321">
    <property type="protein sequence ID" value="AOZ63642.1"/>
    <property type="molecule type" value="Genomic_DNA"/>
</dbReference>
<reference evidence="2" key="1">
    <citation type="submission" date="2016-08" db="EMBL/GenBank/DDBJ databases">
        <authorList>
            <person name="Seilhamer J.J."/>
        </authorList>
    </citation>
    <scope>NUCLEOTIDE SEQUENCE [LARGE SCALE GENOMIC DNA]</scope>
</reference>
<accession>A0A1I9SA36</accession>
<dbReference type="Proteomes" id="UP000224902">
    <property type="component" value="Segment"/>
</dbReference>